<feature type="chain" id="PRO_5011607080" evidence="1">
    <location>
        <begin position="24"/>
        <end position="145"/>
    </location>
</feature>
<proteinExistence type="predicted"/>
<evidence type="ECO:0000313" key="3">
    <source>
        <dbReference type="Proteomes" id="UP000199520"/>
    </source>
</evidence>
<reference evidence="3" key="1">
    <citation type="submission" date="2016-10" db="EMBL/GenBank/DDBJ databases">
        <authorList>
            <person name="Varghese N."/>
            <person name="Submissions S."/>
        </authorList>
    </citation>
    <scope>NUCLEOTIDE SEQUENCE [LARGE SCALE GENOMIC DNA]</scope>
    <source>
        <strain evidence="3">DSM 13327</strain>
    </source>
</reference>
<evidence type="ECO:0000313" key="2">
    <source>
        <dbReference type="EMBL" id="SFL57710.1"/>
    </source>
</evidence>
<organism evidence="2 3">
    <name type="scientific">Pelosinus propionicus DSM 13327</name>
    <dbReference type="NCBI Taxonomy" id="1123291"/>
    <lineage>
        <taxon>Bacteria</taxon>
        <taxon>Bacillati</taxon>
        <taxon>Bacillota</taxon>
        <taxon>Negativicutes</taxon>
        <taxon>Selenomonadales</taxon>
        <taxon>Sporomusaceae</taxon>
        <taxon>Pelosinus</taxon>
    </lineage>
</organism>
<keyword evidence="1" id="KW-0732">Signal</keyword>
<protein>
    <submittedName>
        <fullName evidence="2">Uncharacterized protein</fullName>
    </submittedName>
</protein>
<dbReference type="EMBL" id="FOTS01000009">
    <property type="protein sequence ID" value="SFL57710.1"/>
    <property type="molecule type" value="Genomic_DNA"/>
</dbReference>
<dbReference type="AlphaFoldDB" id="A0A1I4ITT7"/>
<dbReference type="Gene3D" id="2.60.40.2870">
    <property type="match status" value="1"/>
</dbReference>
<evidence type="ECO:0000256" key="1">
    <source>
        <dbReference type="SAM" id="SignalP"/>
    </source>
</evidence>
<dbReference type="Proteomes" id="UP000199520">
    <property type="component" value="Unassembled WGS sequence"/>
</dbReference>
<sequence length="145" mass="16125">MKKFIMSFVFLCLFSLVTSIVNAGPAPNLSSVQITHVGAENTDWIEVRDIPRTTLYGQNFYIAVRFIGYPDPNRIFLYQNGSKISADLVTEPFAREGIGNPYTGWVYQFKVPISYGSGTIVVQADGIRGGTFYSTIYGVKTVHQP</sequence>
<keyword evidence="3" id="KW-1185">Reference proteome</keyword>
<dbReference type="RefSeq" id="WP_090934261.1">
    <property type="nucleotide sequence ID" value="NZ_FOTS01000009.1"/>
</dbReference>
<feature type="signal peptide" evidence="1">
    <location>
        <begin position="1"/>
        <end position="23"/>
    </location>
</feature>
<gene>
    <name evidence="2" type="ORF">SAMN04490355_1009106</name>
</gene>
<dbReference type="OrthoDB" id="1681106at2"/>
<name>A0A1I4ITT7_9FIRM</name>
<accession>A0A1I4ITT7</accession>